<dbReference type="Proteomes" id="UP000639338">
    <property type="component" value="Unassembled WGS sequence"/>
</dbReference>
<feature type="region of interest" description="Disordered" evidence="1">
    <location>
        <begin position="112"/>
        <end position="151"/>
    </location>
</feature>
<feature type="compositionally biased region" description="Basic residues" evidence="1">
    <location>
        <begin position="15"/>
        <end position="28"/>
    </location>
</feature>
<name>A0A835CTK8_APHGI</name>
<comment type="caution">
    <text evidence="2">The sequence shown here is derived from an EMBL/GenBank/DDBJ whole genome shotgun (WGS) entry which is preliminary data.</text>
</comment>
<feature type="compositionally biased region" description="Polar residues" evidence="1">
    <location>
        <begin position="1"/>
        <end position="11"/>
    </location>
</feature>
<gene>
    <name evidence="2" type="ORF">HCN44_009925</name>
</gene>
<reference evidence="2 3" key="1">
    <citation type="submission" date="2020-08" db="EMBL/GenBank/DDBJ databases">
        <title>Aphidius gifuensis genome sequencing and assembly.</title>
        <authorList>
            <person name="Du Z."/>
        </authorList>
    </citation>
    <scope>NUCLEOTIDE SEQUENCE [LARGE SCALE GENOMIC DNA]</scope>
    <source>
        <strain evidence="2">YNYX2018</strain>
        <tissue evidence="2">Adults</tissue>
    </source>
</reference>
<evidence type="ECO:0000313" key="2">
    <source>
        <dbReference type="EMBL" id="KAF7996089.1"/>
    </source>
</evidence>
<organism evidence="2 3">
    <name type="scientific">Aphidius gifuensis</name>
    <name type="common">Parasitoid wasp</name>
    <dbReference type="NCBI Taxonomy" id="684658"/>
    <lineage>
        <taxon>Eukaryota</taxon>
        <taxon>Metazoa</taxon>
        <taxon>Ecdysozoa</taxon>
        <taxon>Arthropoda</taxon>
        <taxon>Hexapoda</taxon>
        <taxon>Insecta</taxon>
        <taxon>Pterygota</taxon>
        <taxon>Neoptera</taxon>
        <taxon>Endopterygota</taxon>
        <taxon>Hymenoptera</taxon>
        <taxon>Apocrita</taxon>
        <taxon>Ichneumonoidea</taxon>
        <taxon>Braconidae</taxon>
        <taxon>Aphidiinae</taxon>
        <taxon>Aphidius</taxon>
    </lineage>
</organism>
<dbReference type="OrthoDB" id="7443691at2759"/>
<evidence type="ECO:0000313" key="3">
    <source>
        <dbReference type="Proteomes" id="UP000639338"/>
    </source>
</evidence>
<dbReference type="EMBL" id="JACMRX010000002">
    <property type="protein sequence ID" value="KAF7996089.1"/>
    <property type="molecule type" value="Genomic_DNA"/>
</dbReference>
<keyword evidence="3" id="KW-1185">Reference proteome</keyword>
<evidence type="ECO:0000256" key="1">
    <source>
        <dbReference type="SAM" id="MobiDB-lite"/>
    </source>
</evidence>
<accession>A0A835CTK8</accession>
<dbReference type="AlphaFoldDB" id="A0A835CTK8"/>
<feature type="compositionally biased region" description="Basic and acidic residues" evidence="1">
    <location>
        <begin position="48"/>
        <end position="59"/>
    </location>
</feature>
<proteinExistence type="predicted"/>
<protein>
    <submittedName>
        <fullName evidence="2">Uncharacterized protein</fullName>
    </submittedName>
</protein>
<feature type="region of interest" description="Disordered" evidence="1">
    <location>
        <begin position="1"/>
        <end position="59"/>
    </location>
</feature>
<sequence>MLGDTNYSQDSTTKKIFKKKLDKKNHDKKNHDQTFQNPSTSNDNTDNNNKESINDDVKVECKDKPNNIEEKKAKKEQVPLNFYPNYRSTYYDPYFYGYNPYQQMPSPFPAGVSLSSRNYDDNPVIQAQQKRDKIPDVLPPPVPTSKGYKKS</sequence>